<keyword evidence="4" id="KW-0508">mRNA splicing</keyword>
<comment type="similarity">
    <text evidence="2">Belongs to the vir family.</text>
</comment>
<keyword evidence="3" id="KW-0507">mRNA processing</keyword>
<evidence type="ECO:0000313" key="8">
    <source>
        <dbReference type="Proteomes" id="UP001151529"/>
    </source>
</evidence>
<dbReference type="GO" id="GO:0006397">
    <property type="term" value="P:mRNA processing"/>
    <property type="evidence" value="ECO:0007669"/>
    <property type="project" value="UniProtKB-KW"/>
</dbReference>
<dbReference type="Pfam" id="PF15912">
    <property type="entry name" value="VIR_N"/>
    <property type="match status" value="1"/>
</dbReference>
<reference evidence="7" key="1">
    <citation type="submission" date="2022-11" db="EMBL/GenBank/DDBJ databases">
        <authorList>
            <person name="Hyden B.L."/>
            <person name="Feng K."/>
            <person name="Yates T."/>
            <person name="Jawdy S."/>
            <person name="Smart L.B."/>
            <person name="Muchero W."/>
        </authorList>
    </citation>
    <scope>NUCLEOTIDE SEQUENCE</scope>
    <source>
        <tissue evidence="7">Shoot tip</tissue>
    </source>
</reference>
<evidence type="ECO:0000256" key="3">
    <source>
        <dbReference type="ARBA" id="ARBA00022664"/>
    </source>
</evidence>
<comment type="caution">
    <text evidence="7">The sequence shown here is derived from an EMBL/GenBank/DDBJ whole genome shotgun (WGS) entry which is preliminary data.</text>
</comment>
<protein>
    <recommendedName>
        <fullName evidence="6">Virilizer N-terminal domain-containing protein</fullName>
    </recommendedName>
</protein>
<dbReference type="EMBL" id="JAPFFL010000001">
    <property type="protein sequence ID" value="KAJ6749941.1"/>
    <property type="molecule type" value="Genomic_DNA"/>
</dbReference>
<comment type="subcellular location">
    <subcellularLocation>
        <location evidence="1">Nucleus</location>
    </subcellularLocation>
</comment>
<keyword evidence="8" id="KW-1185">Reference proteome</keyword>
<accession>A0A9Q0VJE5</accession>
<dbReference type="PANTHER" id="PTHR23185:SF0">
    <property type="entry name" value="PROTEIN VIRILIZER HOMOLOG"/>
    <property type="match status" value="1"/>
</dbReference>
<name>A0A9Q0VJE5_SALVM</name>
<evidence type="ECO:0000256" key="2">
    <source>
        <dbReference type="ARBA" id="ARBA00008371"/>
    </source>
</evidence>
<dbReference type="OrthoDB" id="2011702at2759"/>
<dbReference type="GO" id="GO:0036396">
    <property type="term" value="C:RNA N6-methyladenosine methyltransferase complex"/>
    <property type="evidence" value="ECO:0007669"/>
    <property type="project" value="TreeGrafter"/>
</dbReference>
<evidence type="ECO:0000256" key="5">
    <source>
        <dbReference type="ARBA" id="ARBA00023242"/>
    </source>
</evidence>
<feature type="domain" description="Virilizer N-terminal" evidence="6">
    <location>
        <begin position="8"/>
        <end position="118"/>
    </location>
</feature>
<dbReference type="AlphaFoldDB" id="A0A9Q0VJE5"/>
<evidence type="ECO:0000256" key="4">
    <source>
        <dbReference type="ARBA" id="ARBA00023187"/>
    </source>
</evidence>
<dbReference type="GO" id="GO:0003723">
    <property type="term" value="F:RNA binding"/>
    <property type="evidence" value="ECO:0007669"/>
    <property type="project" value="TreeGrafter"/>
</dbReference>
<evidence type="ECO:0000313" key="7">
    <source>
        <dbReference type="EMBL" id="KAJ6749941.1"/>
    </source>
</evidence>
<organism evidence="7 8">
    <name type="scientific">Salix viminalis</name>
    <name type="common">Common osier</name>
    <name type="synonym">Basket willow</name>
    <dbReference type="NCBI Taxonomy" id="40686"/>
    <lineage>
        <taxon>Eukaryota</taxon>
        <taxon>Viridiplantae</taxon>
        <taxon>Streptophyta</taxon>
        <taxon>Embryophyta</taxon>
        <taxon>Tracheophyta</taxon>
        <taxon>Spermatophyta</taxon>
        <taxon>Magnoliopsida</taxon>
        <taxon>eudicotyledons</taxon>
        <taxon>Gunneridae</taxon>
        <taxon>Pentapetalae</taxon>
        <taxon>rosids</taxon>
        <taxon>fabids</taxon>
        <taxon>Malpighiales</taxon>
        <taxon>Salicaceae</taxon>
        <taxon>Saliceae</taxon>
        <taxon>Salix</taxon>
    </lineage>
</organism>
<proteinExistence type="inferred from homology"/>
<evidence type="ECO:0000256" key="1">
    <source>
        <dbReference type="ARBA" id="ARBA00004123"/>
    </source>
</evidence>
<dbReference type="Proteomes" id="UP001151529">
    <property type="component" value="Chromosome 16"/>
</dbReference>
<dbReference type="GO" id="GO:0008380">
    <property type="term" value="P:RNA splicing"/>
    <property type="evidence" value="ECO:0007669"/>
    <property type="project" value="UniProtKB-KW"/>
</dbReference>
<dbReference type="InterPro" id="IPR026736">
    <property type="entry name" value="Virilizer"/>
</dbReference>
<keyword evidence="5" id="KW-0539">Nucleus</keyword>
<dbReference type="InterPro" id="IPR031801">
    <property type="entry name" value="VIR_N"/>
</dbReference>
<dbReference type="GO" id="GO:0005634">
    <property type="term" value="C:nucleus"/>
    <property type="evidence" value="ECO:0007669"/>
    <property type="project" value="UniProtKB-SubCell"/>
</dbReference>
<gene>
    <name evidence="7" type="ORF">OIU85_000557</name>
</gene>
<evidence type="ECO:0000259" key="6">
    <source>
        <dbReference type="Pfam" id="PF15912"/>
    </source>
</evidence>
<sequence length="518" mass="56682">MGRPEPSVLFSQTFVHPQLDEYVDEVLFAEPIVITACEFLEQNASSASQALSLLGATSPPSFALEVFVKCEGETRFRRLCQPFLYSHSSSHVLEVEAVVTNHLVVRGSYRSLSLVIYVLLMGKLEDLPLAFHSTNRTIEDSLSSLNVLSLPVAASHISAEVKQFLQLILKLLELPNLSDSVHRVLSTVVKAVCSFVTRDLCCETVNQKHIKMCGSKNFEELQHVINEARNELLQVLGQGPGVESAGLLADCMFLDSEADLATSKQLVDMLSQYFCFERNSTNVGACQLSTGNCATNKSVILGLSLALLLCSGRESCFHFVNSGGMEQLVHIFSDEVQNSSAIILLSLGAIEQATRHPIGCEGFLGWWPREDENIPSGSSKGYSQLLKLVLQRPQHDVASLATYVLHRLRFYEVVSRYELSVLSALGGLSAHGRVTSVTSAMLNSAKSQLRMLLKLINLRGPIEDPSIAASASRSLIIGQTEGLLSYKATSNLVGSSHCCFSNWDIDSHLLALLKVCYL</sequence>
<dbReference type="PANTHER" id="PTHR23185">
    <property type="entry name" value="PROTEIN VIRILIZER HOMOLOG"/>
    <property type="match status" value="1"/>
</dbReference>
<reference evidence="7" key="2">
    <citation type="journal article" date="2023" name="Int. J. Mol. Sci.">
        <title>De Novo Assembly and Annotation of 11 Diverse Shrub Willow (Salix) Genomes Reveals Novel Gene Organization in Sex-Linked Regions.</title>
        <authorList>
            <person name="Hyden B."/>
            <person name="Feng K."/>
            <person name="Yates T.B."/>
            <person name="Jawdy S."/>
            <person name="Cereghino C."/>
            <person name="Smart L.B."/>
            <person name="Muchero W."/>
        </authorList>
    </citation>
    <scope>NUCLEOTIDE SEQUENCE [LARGE SCALE GENOMIC DNA]</scope>
    <source>
        <tissue evidence="7">Shoot tip</tissue>
    </source>
</reference>